<dbReference type="PANTHER" id="PTHR31232:SF164">
    <property type="entry name" value="S-PROTEIN HOMOLOG"/>
    <property type="match status" value="1"/>
</dbReference>
<sequence>MGNLKRVALSLLFTFFVLRLPFAESDWFINYHIHVTNDLPLLNLPPNQPNFFLHCRSKNKDIGQRAMVKGKDYTWDTKVNFLRTTLFFCRAQWVGRKTIRFDAFVARP</sequence>
<comment type="caution">
    <text evidence="7">The sequence shown here is derived from an EMBL/GenBank/DDBJ whole genome shotgun (WGS) entry which is preliminary data.</text>
</comment>
<dbReference type="PANTHER" id="PTHR31232">
    <property type="match status" value="1"/>
</dbReference>
<evidence type="ECO:0000256" key="6">
    <source>
        <dbReference type="RuleBase" id="RU367044"/>
    </source>
</evidence>
<keyword evidence="3 6" id="KW-0713">Self-incompatibility</keyword>
<evidence type="ECO:0000256" key="3">
    <source>
        <dbReference type="ARBA" id="ARBA00022471"/>
    </source>
</evidence>
<dbReference type="InterPro" id="IPR010264">
    <property type="entry name" value="Self-incomp_S1"/>
</dbReference>
<keyword evidence="8" id="KW-1185">Reference proteome</keyword>
<reference evidence="7 8" key="1">
    <citation type="journal article" date="2024" name="G3 (Bethesda)">
        <title>Genome assembly of Hibiscus sabdariffa L. provides insights into metabolisms of medicinal natural products.</title>
        <authorList>
            <person name="Kim T."/>
        </authorList>
    </citation>
    <scope>NUCLEOTIDE SEQUENCE [LARGE SCALE GENOMIC DNA]</scope>
    <source>
        <strain evidence="7">TK-2024</strain>
        <tissue evidence="7">Old leaves</tissue>
    </source>
</reference>
<name>A0ABR2P9X5_9ROSI</name>
<feature type="chain" id="PRO_5044972550" description="S-protein homolog" evidence="6">
    <location>
        <begin position="26"/>
        <end position="108"/>
    </location>
</feature>
<evidence type="ECO:0000256" key="4">
    <source>
        <dbReference type="ARBA" id="ARBA00022525"/>
    </source>
</evidence>
<feature type="signal peptide" evidence="6">
    <location>
        <begin position="1"/>
        <end position="25"/>
    </location>
</feature>
<keyword evidence="5 6" id="KW-0732">Signal</keyword>
<evidence type="ECO:0000313" key="8">
    <source>
        <dbReference type="Proteomes" id="UP001396334"/>
    </source>
</evidence>
<evidence type="ECO:0000256" key="5">
    <source>
        <dbReference type="ARBA" id="ARBA00022729"/>
    </source>
</evidence>
<evidence type="ECO:0000256" key="2">
    <source>
        <dbReference type="ARBA" id="ARBA00005581"/>
    </source>
</evidence>
<comment type="similarity">
    <text evidence="2 6">Belongs to the plant self-incompatibility (S1) protein family.</text>
</comment>
<dbReference type="EMBL" id="JBBPBN010000069">
    <property type="protein sequence ID" value="KAK8985250.1"/>
    <property type="molecule type" value="Genomic_DNA"/>
</dbReference>
<proteinExistence type="inferred from homology"/>
<gene>
    <name evidence="7" type="ORF">V6N11_068517</name>
</gene>
<accession>A0ABR2P9X5</accession>
<dbReference type="Pfam" id="PF05938">
    <property type="entry name" value="Self-incomp_S1"/>
    <property type="match status" value="1"/>
</dbReference>
<organism evidence="7 8">
    <name type="scientific">Hibiscus sabdariffa</name>
    <name type="common">roselle</name>
    <dbReference type="NCBI Taxonomy" id="183260"/>
    <lineage>
        <taxon>Eukaryota</taxon>
        <taxon>Viridiplantae</taxon>
        <taxon>Streptophyta</taxon>
        <taxon>Embryophyta</taxon>
        <taxon>Tracheophyta</taxon>
        <taxon>Spermatophyta</taxon>
        <taxon>Magnoliopsida</taxon>
        <taxon>eudicotyledons</taxon>
        <taxon>Gunneridae</taxon>
        <taxon>Pentapetalae</taxon>
        <taxon>rosids</taxon>
        <taxon>malvids</taxon>
        <taxon>Malvales</taxon>
        <taxon>Malvaceae</taxon>
        <taxon>Malvoideae</taxon>
        <taxon>Hibiscus</taxon>
    </lineage>
</organism>
<keyword evidence="4 6" id="KW-0964">Secreted</keyword>
<protein>
    <recommendedName>
        <fullName evidence="6">S-protein homolog</fullName>
    </recommendedName>
</protein>
<evidence type="ECO:0000313" key="7">
    <source>
        <dbReference type="EMBL" id="KAK8985250.1"/>
    </source>
</evidence>
<dbReference type="Proteomes" id="UP001396334">
    <property type="component" value="Unassembled WGS sequence"/>
</dbReference>
<comment type="subcellular location">
    <subcellularLocation>
        <location evidence="1 6">Secreted</location>
    </subcellularLocation>
</comment>
<evidence type="ECO:0000256" key="1">
    <source>
        <dbReference type="ARBA" id="ARBA00004613"/>
    </source>
</evidence>